<evidence type="ECO:0000256" key="1">
    <source>
        <dbReference type="SAM" id="Phobius"/>
    </source>
</evidence>
<feature type="transmembrane region" description="Helical" evidence="1">
    <location>
        <begin position="9"/>
        <end position="28"/>
    </location>
</feature>
<keyword evidence="1" id="KW-0472">Membrane</keyword>
<gene>
    <name evidence="2" type="ORF">ABV298_03660</name>
</gene>
<reference evidence="2" key="1">
    <citation type="submission" date="2024-06" db="EMBL/GenBank/DDBJ databases">
        <title>Sequencing and assembly of the genome of Dyadobacter sp. strain 676, a symbiont of Cyamopsis tetragonoloba.</title>
        <authorList>
            <person name="Guro P."/>
            <person name="Sazanova A."/>
            <person name="Kuznetsova I."/>
            <person name="Belimov A."/>
            <person name="Safronova V."/>
        </authorList>
    </citation>
    <scope>NUCLEOTIDE SEQUENCE</scope>
    <source>
        <strain evidence="2">676</strain>
    </source>
</reference>
<dbReference type="EMBL" id="CP159289">
    <property type="protein sequence ID" value="XCH25535.1"/>
    <property type="molecule type" value="Genomic_DNA"/>
</dbReference>
<keyword evidence="1" id="KW-0812">Transmembrane</keyword>
<proteinExistence type="predicted"/>
<sequence length="118" mass="13052">MIRKRSSNLNIFILAFMAAFAAAIYFLFFKGQDGNPGGEGRFNVETIKVENGWGYRIRQDTTPVIEQKIIPGVPGLSGFATEREAAETGNLVKRKLDSGIFPPTISTHELDSLGIKYQ</sequence>
<keyword evidence="1" id="KW-1133">Transmembrane helix</keyword>
<evidence type="ECO:0000313" key="2">
    <source>
        <dbReference type="EMBL" id="XCH25535.1"/>
    </source>
</evidence>
<protein>
    <submittedName>
        <fullName evidence="2">DUF4907 domain-containing protein</fullName>
    </submittedName>
</protein>
<name>A0AAU8FNY7_9BACT</name>
<dbReference type="AlphaFoldDB" id="A0AAU8FNY7"/>
<accession>A0AAU8FNY7</accession>
<organism evidence="2">
    <name type="scientific">Dyadobacter sp. 676</name>
    <dbReference type="NCBI Taxonomy" id="3088362"/>
    <lineage>
        <taxon>Bacteria</taxon>
        <taxon>Pseudomonadati</taxon>
        <taxon>Bacteroidota</taxon>
        <taxon>Cytophagia</taxon>
        <taxon>Cytophagales</taxon>
        <taxon>Spirosomataceae</taxon>
        <taxon>Dyadobacter</taxon>
    </lineage>
</organism>
<dbReference type="Pfam" id="PF16250">
    <property type="entry name" value="DUF4907"/>
    <property type="match status" value="1"/>
</dbReference>
<dbReference type="RefSeq" id="WP_353720835.1">
    <property type="nucleotide sequence ID" value="NZ_CP159289.1"/>
</dbReference>
<dbReference type="InterPro" id="IPR032593">
    <property type="entry name" value="DUF4907"/>
</dbReference>